<gene>
    <name evidence="1" type="ORF">GA0070613_1433</name>
</gene>
<keyword evidence="2" id="KW-1185">Reference proteome</keyword>
<sequence>MTSFPAQANRVRDSTLPPQRRLYALRECTLHCAPYGFRATWHHLVVSARIPRRLADDPDALVRAADELQRARDVVMPQVQEYAERRRREKAVGMRAPQAPPPWNSWGWCGIAYCPDPEHHPAGPLATVVQGVLNRYTAGITVDTHCLACGIERRRPGRACPTCGVHPDGPAARWRVPSTEERWRRIWRRDLGNRSETLAS</sequence>
<dbReference type="Proteomes" id="UP000198221">
    <property type="component" value="Chromosome I"/>
</dbReference>
<dbReference type="EMBL" id="LT607754">
    <property type="protein sequence ID" value="SCG46247.1"/>
    <property type="molecule type" value="Genomic_DNA"/>
</dbReference>
<organism evidence="1 2">
    <name type="scientific">Micromonospora inositola</name>
    <dbReference type="NCBI Taxonomy" id="47865"/>
    <lineage>
        <taxon>Bacteria</taxon>
        <taxon>Bacillati</taxon>
        <taxon>Actinomycetota</taxon>
        <taxon>Actinomycetes</taxon>
        <taxon>Micromonosporales</taxon>
        <taxon>Micromonosporaceae</taxon>
        <taxon>Micromonospora</taxon>
    </lineage>
</organism>
<dbReference type="AlphaFoldDB" id="A0A1C5HK58"/>
<evidence type="ECO:0000313" key="2">
    <source>
        <dbReference type="Proteomes" id="UP000198221"/>
    </source>
</evidence>
<accession>A0A1C5HK58</accession>
<reference evidence="2" key="1">
    <citation type="submission" date="2016-06" db="EMBL/GenBank/DDBJ databases">
        <authorList>
            <person name="Varghese N."/>
            <person name="Submissions Spin"/>
        </authorList>
    </citation>
    <scope>NUCLEOTIDE SEQUENCE [LARGE SCALE GENOMIC DNA]</scope>
    <source>
        <strain evidence="2">DSM 43819</strain>
    </source>
</reference>
<name>A0A1C5HK58_9ACTN</name>
<proteinExistence type="predicted"/>
<evidence type="ECO:0000313" key="1">
    <source>
        <dbReference type="EMBL" id="SCG46247.1"/>
    </source>
</evidence>
<protein>
    <submittedName>
        <fullName evidence="1">Uncharacterized protein</fullName>
    </submittedName>
</protein>